<name>A0A2C9CJV8_KUEST</name>
<gene>
    <name evidence="2" type="ORF">KSMBR1_3461</name>
</gene>
<evidence type="ECO:0000313" key="2">
    <source>
        <dbReference type="EMBL" id="SOH05935.1"/>
    </source>
</evidence>
<keyword evidence="3" id="KW-1185">Reference proteome</keyword>
<dbReference type="AlphaFoldDB" id="A0A2C9CJV8"/>
<dbReference type="InterPro" id="IPR007433">
    <property type="entry name" value="DUF481"/>
</dbReference>
<evidence type="ECO:0000256" key="1">
    <source>
        <dbReference type="SAM" id="MobiDB-lite"/>
    </source>
</evidence>
<dbReference type="EMBL" id="LT934425">
    <property type="protein sequence ID" value="SOH05935.1"/>
    <property type="molecule type" value="Genomic_DNA"/>
</dbReference>
<reference evidence="3" key="1">
    <citation type="submission" date="2017-10" db="EMBL/GenBank/DDBJ databases">
        <authorList>
            <person name="Frank J."/>
        </authorList>
    </citation>
    <scope>NUCLEOTIDE SEQUENCE [LARGE SCALE GENOMIC DNA]</scope>
</reference>
<evidence type="ECO:0008006" key="4">
    <source>
        <dbReference type="Google" id="ProtNLM"/>
    </source>
</evidence>
<dbReference type="KEGG" id="kst:KSMBR1_3461"/>
<accession>A0A2C9CJV8</accession>
<sequence>MQSIMKFSFTVIILLISVCSAAYGDSLFLKNADKSIDIEIVGFEGNYVTAELSESDLKSLIMQFPDDTYSSGHVSLKVDDITIPCKVDAYANNKLILSIPADTISSLHMAFNNSHSKNAHGFTENEYGVYAPDDDEDIDVIKTRRHIKSANTKIHMQNKLRTSTSQTLSDELITVDGIYIKGKLIKITDNSITFLQDGENICTIRLENVSVFSSNNEIIKVYYHENKPTQFSILKPVNGEYVSIKKINVYAFKLLDATHTLDEIITAQKEPSSYLIPKQAIPSDTHTSEKEGDAVPPIAGDKDETVTLAVDESKKDSSPQKTWKGSVESGINIKTGNTEATTTHLKIGYSNERKCDKIFFDMLAIFETKKNQSTGGSEETANEQKVTLKYEYNTSFKVYLFLQEYFEHDELENLNYRTISSFGPGYRLFSSEKIKYRIEGGPAFTHERYHGGITENNFGLRFGHYLDWHMLSSTKLFAKNEYNTSVEDQEDWRLDSSLGIKHDLMKALSLSTVLINQYDNTPSGANKKDDTTLIGSIGYNF</sequence>
<organism evidence="2 3">
    <name type="scientific">Kuenenia stuttgartiensis</name>
    <dbReference type="NCBI Taxonomy" id="174633"/>
    <lineage>
        <taxon>Bacteria</taxon>
        <taxon>Pseudomonadati</taxon>
        <taxon>Planctomycetota</taxon>
        <taxon>Candidatus Brocadiia</taxon>
        <taxon>Candidatus Brocadiales</taxon>
        <taxon>Candidatus Brocadiaceae</taxon>
        <taxon>Candidatus Kuenenia</taxon>
    </lineage>
</organism>
<dbReference type="Proteomes" id="UP000221734">
    <property type="component" value="Chromosome Kuenenia_stuttgartiensis_MBR1"/>
</dbReference>
<protein>
    <recommendedName>
        <fullName evidence="4">DUF481 domain-containing protein</fullName>
    </recommendedName>
</protein>
<evidence type="ECO:0000313" key="3">
    <source>
        <dbReference type="Proteomes" id="UP000221734"/>
    </source>
</evidence>
<proteinExistence type="predicted"/>
<feature type="region of interest" description="Disordered" evidence="1">
    <location>
        <begin position="276"/>
        <end position="303"/>
    </location>
</feature>
<dbReference type="Pfam" id="PF04338">
    <property type="entry name" value="DUF481"/>
    <property type="match status" value="1"/>
</dbReference>